<keyword evidence="3" id="KW-1185">Reference proteome</keyword>
<dbReference type="Proteomes" id="UP000556084">
    <property type="component" value="Unassembled WGS sequence"/>
</dbReference>
<protein>
    <recommendedName>
        <fullName evidence="4">ATP-binding protein</fullName>
    </recommendedName>
</protein>
<keyword evidence="1" id="KW-0732">Signal</keyword>
<dbReference type="AlphaFoldDB" id="A0A7W7LKU1"/>
<reference evidence="2 3" key="1">
    <citation type="submission" date="2020-08" db="EMBL/GenBank/DDBJ databases">
        <title>Genomic Encyclopedia of Type Strains, Phase III (KMG-III): the genomes of soil and plant-associated and newly described type strains.</title>
        <authorList>
            <person name="Whitman W."/>
        </authorList>
    </citation>
    <scope>NUCLEOTIDE SEQUENCE [LARGE SCALE GENOMIC DNA]</scope>
    <source>
        <strain evidence="2 3">CECT 3266</strain>
    </source>
</reference>
<evidence type="ECO:0000313" key="2">
    <source>
        <dbReference type="EMBL" id="MBB4891667.1"/>
    </source>
</evidence>
<evidence type="ECO:0008006" key="4">
    <source>
        <dbReference type="Google" id="ProtNLM"/>
    </source>
</evidence>
<name>A0A7W7LKU1_9ACTN</name>
<feature type="signal peptide" evidence="1">
    <location>
        <begin position="1"/>
        <end position="28"/>
    </location>
</feature>
<proteinExistence type="predicted"/>
<comment type="caution">
    <text evidence="2">The sequence shown here is derived from an EMBL/GenBank/DDBJ whole genome shotgun (WGS) entry which is preliminary data.</text>
</comment>
<dbReference type="EMBL" id="JACHJH010000001">
    <property type="protein sequence ID" value="MBB4891667.1"/>
    <property type="molecule type" value="Genomic_DNA"/>
</dbReference>
<evidence type="ECO:0000313" key="3">
    <source>
        <dbReference type="Proteomes" id="UP000556084"/>
    </source>
</evidence>
<evidence type="ECO:0000256" key="1">
    <source>
        <dbReference type="SAM" id="SignalP"/>
    </source>
</evidence>
<feature type="chain" id="PRO_5030780407" description="ATP-binding protein" evidence="1">
    <location>
        <begin position="29"/>
        <end position="122"/>
    </location>
</feature>
<accession>A0A7W7LKU1</accession>
<dbReference type="RefSeq" id="WP_184346201.1">
    <property type="nucleotide sequence ID" value="NZ_JACHJH010000001.1"/>
</dbReference>
<organism evidence="2 3">
    <name type="scientific">Streptomyces olivoverticillatus</name>
    <dbReference type="NCBI Taxonomy" id="66427"/>
    <lineage>
        <taxon>Bacteria</taxon>
        <taxon>Bacillati</taxon>
        <taxon>Actinomycetota</taxon>
        <taxon>Actinomycetes</taxon>
        <taxon>Kitasatosporales</taxon>
        <taxon>Streptomycetaceae</taxon>
        <taxon>Streptomyces</taxon>
    </lineage>
</organism>
<sequence length="122" mass="11844">MKQATLRSLGVAVLGAALAAVTAGTASAAGTLEGATTTVTGASRGLPLEEVAPLLPGGPVVQATKRTVDSGVLEQSAKAADMALAPNVPMRDNKGNAGPLGSVTKLVPANGFSLPGLGTGNR</sequence>
<gene>
    <name evidence="2" type="ORF">FHS39_000667</name>
</gene>